<dbReference type="Proteomes" id="UP000887226">
    <property type="component" value="Unassembled WGS sequence"/>
</dbReference>
<feature type="compositionally biased region" description="Low complexity" evidence="1">
    <location>
        <begin position="129"/>
        <end position="143"/>
    </location>
</feature>
<gene>
    <name evidence="2" type="ORF">BJ878DRAFT_54873</name>
</gene>
<evidence type="ECO:0000256" key="1">
    <source>
        <dbReference type="SAM" id="MobiDB-lite"/>
    </source>
</evidence>
<dbReference type="AlphaFoldDB" id="A0A9P8CIF7"/>
<protein>
    <submittedName>
        <fullName evidence="2">Uncharacterized protein</fullName>
    </submittedName>
</protein>
<feature type="compositionally biased region" description="Basic and acidic residues" evidence="1">
    <location>
        <begin position="23"/>
        <end position="36"/>
    </location>
</feature>
<feature type="region of interest" description="Disordered" evidence="1">
    <location>
        <begin position="92"/>
        <end position="156"/>
    </location>
</feature>
<feature type="region of interest" description="Disordered" evidence="1">
    <location>
        <begin position="560"/>
        <end position="583"/>
    </location>
</feature>
<organism evidence="2 3">
    <name type="scientific">Calycina marina</name>
    <dbReference type="NCBI Taxonomy" id="1763456"/>
    <lineage>
        <taxon>Eukaryota</taxon>
        <taxon>Fungi</taxon>
        <taxon>Dikarya</taxon>
        <taxon>Ascomycota</taxon>
        <taxon>Pezizomycotina</taxon>
        <taxon>Leotiomycetes</taxon>
        <taxon>Helotiales</taxon>
        <taxon>Pezizellaceae</taxon>
        <taxon>Calycina</taxon>
    </lineage>
</organism>
<feature type="region of interest" description="Disordered" evidence="1">
    <location>
        <begin position="850"/>
        <end position="882"/>
    </location>
</feature>
<dbReference type="OrthoDB" id="37886at2759"/>
<feature type="region of interest" description="Disordered" evidence="1">
    <location>
        <begin position="792"/>
        <end position="818"/>
    </location>
</feature>
<feature type="compositionally biased region" description="Basic and acidic residues" evidence="1">
    <location>
        <begin position="935"/>
        <end position="945"/>
    </location>
</feature>
<feature type="compositionally biased region" description="Polar residues" evidence="1">
    <location>
        <begin position="572"/>
        <end position="583"/>
    </location>
</feature>
<feature type="compositionally biased region" description="Basic and acidic residues" evidence="1">
    <location>
        <begin position="113"/>
        <end position="122"/>
    </location>
</feature>
<evidence type="ECO:0000313" key="3">
    <source>
        <dbReference type="Proteomes" id="UP000887226"/>
    </source>
</evidence>
<feature type="region of interest" description="Disordered" evidence="1">
    <location>
        <begin position="23"/>
        <end position="50"/>
    </location>
</feature>
<reference evidence="2" key="1">
    <citation type="journal article" date="2021" name="IMA Fungus">
        <title>Genomic characterization of three marine fungi, including Emericellopsis atlantica sp. nov. with signatures of a generalist lifestyle and marine biomass degradation.</title>
        <authorList>
            <person name="Hagestad O.C."/>
            <person name="Hou L."/>
            <person name="Andersen J.H."/>
            <person name="Hansen E.H."/>
            <person name="Altermark B."/>
            <person name="Li C."/>
            <person name="Kuhnert E."/>
            <person name="Cox R.J."/>
            <person name="Crous P.W."/>
            <person name="Spatafora J.W."/>
            <person name="Lail K."/>
            <person name="Amirebrahimi M."/>
            <person name="Lipzen A."/>
            <person name="Pangilinan J."/>
            <person name="Andreopoulos W."/>
            <person name="Hayes R.D."/>
            <person name="Ng V."/>
            <person name="Grigoriev I.V."/>
            <person name="Jackson S.A."/>
            <person name="Sutton T.D.S."/>
            <person name="Dobson A.D.W."/>
            <person name="Rama T."/>
        </authorList>
    </citation>
    <scope>NUCLEOTIDE SEQUENCE</scope>
    <source>
        <strain evidence="2">TRa3180A</strain>
    </source>
</reference>
<evidence type="ECO:0000313" key="2">
    <source>
        <dbReference type="EMBL" id="KAG9248339.1"/>
    </source>
</evidence>
<feature type="region of interest" description="Disordered" evidence="1">
    <location>
        <begin position="917"/>
        <end position="974"/>
    </location>
</feature>
<feature type="compositionally biased region" description="Polar residues" evidence="1">
    <location>
        <begin position="854"/>
        <end position="868"/>
    </location>
</feature>
<keyword evidence="3" id="KW-1185">Reference proteome</keyword>
<comment type="caution">
    <text evidence="2">The sequence shown here is derived from an EMBL/GenBank/DDBJ whole genome shotgun (WGS) entry which is preliminary data.</text>
</comment>
<dbReference type="EMBL" id="MU253751">
    <property type="protein sequence ID" value="KAG9248339.1"/>
    <property type="molecule type" value="Genomic_DNA"/>
</dbReference>
<feature type="region of interest" description="Disordered" evidence="1">
    <location>
        <begin position="674"/>
        <end position="743"/>
    </location>
</feature>
<accession>A0A9P8CIF7</accession>
<proteinExistence type="predicted"/>
<name>A0A9P8CIF7_9HELO</name>
<sequence length="974" mass="105362">MWNDHPPDLEVEISVPPMIIDESGKDHVMEDNKAPEEDSNSTIEVREVEDGDDLMKVGEVERIVGENVTALPGDGLNSAKESISADNTVITNGTTQASETHPAINRKINGISHSDDPKDPHVSELNGQSRSTPGGSTTSRISSKLSKRKNPPPSFEVTEEVARVTAVYSTISPDAAQRFFRAQWRAVLFEPFDEDYLTFMLRAGLKNSTERVVERLLKDSGIFKESVIAAAAKRPEVRHIVMSNALLEELPRAALDKALEKRIKDVPAPILLKWLSQASRLGYTPDDVIEIESESESVTPVVGPTIAAMSQADKISSQAQRIHKEQKVEQLKQRYAADGASRTSDSLLEEQERNYEAQRLTGTASVVKTRKPYTFANKTQKPLPDVGASVQPVNGIYICPYCSRAIRSLSGYNFHVSKKVCTQELPYGKFFSDYCDNCQKGFVGKQGLLYHTKKNVCRAEENETPSGPMYIAPAPGMTALFTSSATTTGFSVTPVQTQSPAPAPASAFVPVSASTSTPVLAYRESQSPTDQLKQEAADKTPTIPLSTGSGLGVFSFSQKPVPQVTDRPHMPRTSSGFSSGTPFQTPEAPIAIPTRIPKSTVLSAGDTPGRFFGPGQLALDKREEMDARLEAADQKFFENLAALPDTLIDESRGKKIASMKQGLASKKSMIRKEYGVTVRQKKRARPDDANLTTSSTPANKALKVDHSRGPSSAPQASKRRQTPAEPEASSLHRSSPTVPIVHGFSPINVSQPPTAPPGYMTIVHLPGENFYGMAGSSHPESGYYNGEVSMRRRKEGSERDSPLASACSSSGLDMVEVRSEDDASSMVAQKQAKAAKKIVIDKGTQARWEALQGKQKTNGQTAASSSKLSFHADSAENDHSMADAPARISTTVIDMSSDNEDGGALVDTSGIAAHDEVLPSVESVDDDSDLTSLAEPEHEHEHEAGDESTVEVEVEPKIEPVATRGLRAKRGVKA</sequence>